<sequence>MDRARSIFRRKVGVVMENVLPVLAERSEVRIVEVDGQPVVTARDLARALGYQKERAILNLVNRNKESFTDRDTFVIKLMTNPQGGDPYVRVFTKRGALKVCMKSNQPRAVMVQEILIDLYEAVERGNLVPVQQLSQLIVQQGQVVAQSLQLMQAVQKEIRGQGQLLSAMQGQMEVVVQAVVTLLQRAAAARCTIPVPEAGPGEDLRVTLQVKRQKSAKSGRRSVSKLEKLGVADLVTRLLGKGYSYQEIGEVLKAQGISVGKSSIARFAKNRILDGFGPGVI</sequence>
<proteinExistence type="predicted"/>
<dbReference type="OrthoDB" id="1042522at2"/>
<dbReference type="STRING" id="1121432.SAMN02745219_02895"/>
<evidence type="ECO:0000313" key="3">
    <source>
        <dbReference type="Proteomes" id="UP000184529"/>
    </source>
</evidence>
<dbReference type="EMBL" id="FQZM01000043">
    <property type="protein sequence ID" value="SHJ59222.1"/>
    <property type="molecule type" value="Genomic_DNA"/>
</dbReference>
<feature type="domain" description="Bro-N" evidence="1">
    <location>
        <begin position="16"/>
        <end position="127"/>
    </location>
</feature>
<evidence type="ECO:0000259" key="1">
    <source>
        <dbReference type="PROSITE" id="PS51750"/>
    </source>
</evidence>
<evidence type="ECO:0000313" key="2">
    <source>
        <dbReference type="EMBL" id="SHJ59222.1"/>
    </source>
</evidence>
<dbReference type="RefSeq" id="WP_072870678.1">
    <property type="nucleotide sequence ID" value="NZ_FQZM01000043.1"/>
</dbReference>
<accession>A0A1M6KJU1</accession>
<reference evidence="3" key="1">
    <citation type="submission" date="2016-11" db="EMBL/GenBank/DDBJ databases">
        <authorList>
            <person name="Varghese N."/>
            <person name="Submissions S."/>
        </authorList>
    </citation>
    <scope>NUCLEOTIDE SEQUENCE [LARGE SCALE GENOMIC DNA]</scope>
    <source>
        <strain evidence="3">DSM 16057</strain>
    </source>
</reference>
<dbReference type="Pfam" id="PF02498">
    <property type="entry name" value="Bro-N"/>
    <property type="match status" value="1"/>
</dbReference>
<keyword evidence="3" id="KW-1185">Reference proteome</keyword>
<gene>
    <name evidence="2" type="ORF">SAMN02745219_02895</name>
</gene>
<dbReference type="Proteomes" id="UP000184529">
    <property type="component" value="Unassembled WGS sequence"/>
</dbReference>
<organism evidence="2 3">
    <name type="scientific">Desulfofundulus thermosubterraneus DSM 16057</name>
    <dbReference type="NCBI Taxonomy" id="1121432"/>
    <lineage>
        <taxon>Bacteria</taxon>
        <taxon>Bacillati</taxon>
        <taxon>Bacillota</taxon>
        <taxon>Clostridia</taxon>
        <taxon>Eubacteriales</taxon>
        <taxon>Peptococcaceae</taxon>
        <taxon>Desulfofundulus</taxon>
    </lineage>
</organism>
<dbReference type="PROSITE" id="PS51750">
    <property type="entry name" value="BRO_N"/>
    <property type="match status" value="1"/>
</dbReference>
<dbReference type="SMART" id="SM01040">
    <property type="entry name" value="Bro-N"/>
    <property type="match status" value="1"/>
</dbReference>
<dbReference type="InterPro" id="IPR003497">
    <property type="entry name" value="BRO_N_domain"/>
</dbReference>
<protein>
    <submittedName>
        <fullName evidence="2">BRO family, N-terminal domain</fullName>
    </submittedName>
</protein>
<name>A0A1M6KJU1_9FIRM</name>
<dbReference type="AlphaFoldDB" id="A0A1M6KJU1"/>